<dbReference type="InterPro" id="IPR002931">
    <property type="entry name" value="Transglutaminase-like"/>
</dbReference>
<evidence type="ECO:0000256" key="1">
    <source>
        <dbReference type="SAM" id="MobiDB-lite"/>
    </source>
</evidence>
<dbReference type="RefSeq" id="WP_345266710.1">
    <property type="nucleotide sequence ID" value="NZ_BAABIM010000002.1"/>
</dbReference>
<evidence type="ECO:0000256" key="2">
    <source>
        <dbReference type="SAM" id="Phobius"/>
    </source>
</evidence>
<evidence type="ECO:0000259" key="3">
    <source>
        <dbReference type="Pfam" id="PF01841"/>
    </source>
</evidence>
<dbReference type="Pfam" id="PF01841">
    <property type="entry name" value="Transglut_core"/>
    <property type="match status" value="1"/>
</dbReference>
<accession>A0ABP8WET5</accession>
<dbReference type="PANTHER" id="PTHR42736">
    <property type="entry name" value="PROTEIN-GLUTAMINE GAMMA-GLUTAMYLTRANSFERASE"/>
    <property type="match status" value="1"/>
</dbReference>
<keyword evidence="2" id="KW-0472">Membrane</keyword>
<reference evidence="5" key="1">
    <citation type="journal article" date="2019" name="Int. J. Syst. Evol. Microbiol.">
        <title>The Global Catalogue of Microorganisms (GCM) 10K type strain sequencing project: providing services to taxonomists for standard genome sequencing and annotation.</title>
        <authorList>
            <consortium name="The Broad Institute Genomics Platform"/>
            <consortium name="The Broad Institute Genome Sequencing Center for Infectious Disease"/>
            <person name="Wu L."/>
            <person name="Ma J."/>
        </authorList>
    </citation>
    <scope>NUCLEOTIDE SEQUENCE [LARGE SCALE GENOMIC DNA]</scope>
    <source>
        <strain evidence="5">JCM 18127</strain>
    </source>
</reference>
<feature type="transmembrane region" description="Helical" evidence="2">
    <location>
        <begin position="15"/>
        <end position="35"/>
    </location>
</feature>
<evidence type="ECO:0000313" key="5">
    <source>
        <dbReference type="Proteomes" id="UP001500621"/>
    </source>
</evidence>
<keyword evidence="2" id="KW-1133">Transmembrane helix</keyword>
<feature type="region of interest" description="Disordered" evidence="1">
    <location>
        <begin position="197"/>
        <end position="232"/>
    </location>
</feature>
<feature type="transmembrane region" description="Helical" evidence="2">
    <location>
        <begin position="125"/>
        <end position="145"/>
    </location>
</feature>
<feature type="transmembrane region" description="Helical" evidence="2">
    <location>
        <begin position="41"/>
        <end position="62"/>
    </location>
</feature>
<gene>
    <name evidence="4" type="ORF">GCM10023226_27350</name>
</gene>
<evidence type="ECO:0000313" key="4">
    <source>
        <dbReference type="EMBL" id="GAA4687994.1"/>
    </source>
</evidence>
<dbReference type="InterPro" id="IPR052901">
    <property type="entry name" value="Bact_TGase-like"/>
</dbReference>
<keyword evidence="5" id="KW-1185">Reference proteome</keyword>
<organism evidence="4 5">
    <name type="scientific">Nocardioides nanhaiensis</name>
    <dbReference type="NCBI Taxonomy" id="1476871"/>
    <lineage>
        <taxon>Bacteria</taxon>
        <taxon>Bacillati</taxon>
        <taxon>Actinomycetota</taxon>
        <taxon>Actinomycetes</taxon>
        <taxon>Propionibacteriales</taxon>
        <taxon>Nocardioidaceae</taxon>
        <taxon>Nocardioides</taxon>
    </lineage>
</organism>
<feature type="compositionally biased region" description="Low complexity" evidence="1">
    <location>
        <begin position="197"/>
        <end position="224"/>
    </location>
</feature>
<dbReference type="PANTHER" id="PTHR42736:SF1">
    <property type="entry name" value="PROTEIN-GLUTAMINE GAMMA-GLUTAMYLTRANSFERASE"/>
    <property type="match status" value="1"/>
</dbReference>
<feature type="transmembrane region" description="Helical" evidence="2">
    <location>
        <begin position="647"/>
        <end position="667"/>
    </location>
</feature>
<proteinExistence type="predicted"/>
<dbReference type="Proteomes" id="UP001500621">
    <property type="component" value="Unassembled WGS sequence"/>
</dbReference>
<feature type="compositionally biased region" description="Acidic residues" evidence="1">
    <location>
        <begin position="624"/>
        <end position="638"/>
    </location>
</feature>
<feature type="transmembrane region" description="Helical" evidence="2">
    <location>
        <begin position="157"/>
        <end position="189"/>
    </location>
</feature>
<name>A0ABP8WET5_9ACTN</name>
<dbReference type="SUPFAM" id="SSF54001">
    <property type="entry name" value="Cysteine proteinases"/>
    <property type="match status" value="1"/>
</dbReference>
<feature type="transmembrane region" description="Helical" evidence="2">
    <location>
        <begin position="69"/>
        <end position="88"/>
    </location>
</feature>
<comment type="caution">
    <text evidence="4">The sequence shown here is derived from an EMBL/GenBank/DDBJ whole genome shotgun (WGS) entry which is preliminary data.</text>
</comment>
<dbReference type="EMBL" id="BAABIM010000002">
    <property type="protein sequence ID" value="GAA4687994.1"/>
    <property type="molecule type" value="Genomic_DNA"/>
</dbReference>
<dbReference type="Gene3D" id="3.10.620.30">
    <property type="match status" value="1"/>
</dbReference>
<sequence length="785" mass="82417">MRGAHRQRTLLAEDWYDVGLAGLLTATTLVGWAATYRGAGLWFFGLGAVLVGLAVAVTVVSLGGGAEHVTLALVLVYVVAAGPVGGGVDALWGLDALGAGTTGTLDGWRALVGTHPPLDAAGATLLPPAGLCLLAAGLSAALAMRSDVPGRPLLPQLVQLLVVLAAARAETVAVVAHGIGFVVLALVWLRVRTRQSESAESGSAGRGTTPGLAAAPKPGALPPTRSRGRGPLFPAGAGRAAVGPAMVAGAVVVALLLAGGTPLTERRVLRGSLPAYDPAPVRTPLDDFRDYTRRRPASEGNVFDARLLRVRGVEPGTRVRIAVLEAYDGERWSAAEQTDPARIDDRYLRLASTVDNPAAGTPAEAVVTALGGWSVPWVPTAGAVQGFTFLGAEREALTEQLRFDPAAGSGLVTTPELAPGTDYAARVRLPEVELPAPDDEPFPDLAPGLAEAGAFLDPAVEAWSAGAASPMEAVLQVARRLKRTGYYTDGAARGEEDYAAGHSQLRLGREFVLAATTAGNDEQYAAAMALMANRLGVPARVVVGAVLPGRGIVRGRDVEAWVELRVADGSWRTLPTAAFMGRRPPPSEEEERPAGSPPPQRIFPEQTPDDTSPPRQQPERPEPEPEDSADSELADSAEEGSGVLGTVLRWLLVVVLLVALVGLVPALKWWRRRRRRLAARPSDRVSGGWEELVDAARDLGTAVPGGLTRPAQAQWLEPGAGAAVGTMAERADVLVFAPDPPDDAEAERFWSLVEAERTRLTAARSPLRRLRALLNPASLLPRRDR</sequence>
<dbReference type="InterPro" id="IPR038765">
    <property type="entry name" value="Papain-like_cys_pep_sf"/>
</dbReference>
<feature type="region of interest" description="Disordered" evidence="1">
    <location>
        <begin position="576"/>
        <end position="638"/>
    </location>
</feature>
<feature type="domain" description="Transglutaminase-like" evidence="3">
    <location>
        <begin position="465"/>
        <end position="572"/>
    </location>
</feature>
<keyword evidence="2" id="KW-0812">Transmembrane</keyword>
<protein>
    <recommendedName>
        <fullName evidence="3">Transglutaminase-like domain-containing protein</fullName>
    </recommendedName>
</protein>